<reference evidence="2" key="1">
    <citation type="submission" date="2020-03" db="EMBL/GenBank/DDBJ databases">
        <authorList>
            <person name="Weist P."/>
        </authorList>
    </citation>
    <scope>NUCLEOTIDE SEQUENCE</scope>
</reference>
<dbReference type="Proteomes" id="UP001153269">
    <property type="component" value="Unassembled WGS sequence"/>
</dbReference>
<keyword evidence="3" id="KW-1185">Reference proteome</keyword>
<evidence type="ECO:0000313" key="3">
    <source>
        <dbReference type="Proteomes" id="UP001153269"/>
    </source>
</evidence>
<name>A0A9N7VJS6_PLEPL</name>
<evidence type="ECO:0000256" key="1">
    <source>
        <dbReference type="SAM" id="SignalP"/>
    </source>
</evidence>
<accession>A0A9N7VJS6</accession>
<protein>
    <recommendedName>
        <fullName evidence="4">Secreted protein</fullName>
    </recommendedName>
</protein>
<evidence type="ECO:0000313" key="2">
    <source>
        <dbReference type="EMBL" id="CAB1450503.1"/>
    </source>
</evidence>
<proteinExistence type="predicted"/>
<sequence>MFMEPQLVWTWILGLCCEEVLSPTAMRQFTALRLRHFLVLTLRPSRCHHHLPHLIIIINLFTSHTERMEANKLITKPGRGGGAAGGGWGGRRGCWDRKIPQKEKVVCEEGGCPRCLAADSGPIVLLGNEDTKGTGGVHLILAGGRSLRSREPPVLIYLLQRFIRTPLTAAGPFVY</sequence>
<keyword evidence="1" id="KW-0732">Signal</keyword>
<feature type="chain" id="PRO_5040447912" description="Secreted protein" evidence="1">
    <location>
        <begin position="18"/>
        <end position="175"/>
    </location>
</feature>
<organism evidence="2 3">
    <name type="scientific">Pleuronectes platessa</name>
    <name type="common">European plaice</name>
    <dbReference type="NCBI Taxonomy" id="8262"/>
    <lineage>
        <taxon>Eukaryota</taxon>
        <taxon>Metazoa</taxon>
        <taxon>Chordata</taxon>
        <taxon>Craniata</taxon>
        <taxon>Vertebrata</taxon>
        <taxon>Euteleostomi</taxon>
        <taxon>Actinopterygii</taxon>
        <taxon>Neopterygii</taxon>
        <taxon>Teleostei</taxon>
        <taxon>Neoteleostei</taxon>
        <taxon>Acanthomorphata</taxon>
        <taxon>Carangaria</taxon>
        <taxon>Pleuronectiformes</taxon>
        <taxon>Pleuronectoidei</taxon>
        <taxon>Pleuronectidae</taxon>
        <taxon>Pleuronectes</taxon>
    </lineage>
</organism>
<gene>
    <name evidence="2" type="ORF">PLEPLA_LOCUS38195</name>
</gene>
<dbReference type="AlphaFoldDB" id="A0A9N7VJS6"/>
<comment type="caution">
    <text evidence="2">The sequence shown here is derived from an EMBL/GenBank/DDBJ whole genome shotgun (WGS) entry which is preliminary data.</text>
</comment>
<feature type="signal peptide" evidence="1">
    <location>
        <begin position="1"/>
        <end position="17"/>
    </location>
</feature>
<evidence type="ECO:0008006" key="4">
    <source>
        <dbReference type="Google" id="ProtNLM"/>
    </source>
</evidence>
<dbReference type="EMBL" id="CADEAL010004057">
    <property type="protein sequence ID" value="CAB1450503.1"/>
    <property type="molecule type" value="Genomic_DNA"/>
</dbReference>